<feature type="region of interest" description="Disordered" evidence="1">
    <location>
        <begin position="1001"/>
        <end position="1027"/>
    </location>
</feature>
<dbReference type="PANTHER" id="PTHR10226">
    <property type="entry name" value="A KINASE ANCHOR PROTEIN"/>
    <property type="match status" value="1"/>
</dbReference>
<feature type="compositionally biased region" description="Polar residues" evidence="1">
    <location>
        <begin position="973"/>
        <end position="982"/>
    </location>
</feature>
<organism evidence="2 3">
    <name type="scientific">Alosa alosa</name>
    <name type="common">allis shad</name>
    <dbReference type="NCBI Taxonomy" id="278164"/>
    <lineage>
        <taxon>Eukaryota</taxon>
        <taxon>Metazoa</taxon>
        <taxon>Chordata</taxon>
        <taxon>Craniata</taxon>
        <taxon>Vertebrata</taxon>
        <taxon>Euteleostomi</taxon>
        <taxon>Actinopterygii</taxon>
        <taxon>Neopterygii</taxon>
        <taxon>Teleostei</taxon>
        <taxon>Clupei</taxon>
        <taxon>Clupeiformes</taxon>
        <taxon>Clupeoidei</taxon>
        <taxon>Clupeidae</taxon>
        <taxon>Alosa</taxon>
    </lineage>
</organism>
<feature type="region of interest" description="Disordered" evidence="1">
    <location>
        <begin position="1646"/>
        <end position="1675"/>
    </location>
</feature>
<feature type="compositionally biased region" description="Basic and acidic residues" evidence="1">
    <location>
        <begin position="399"/>
        <end position="411"/>
    </location>
</feature>
<keyword evidence="3" id="KW-1185">Reference proteome</keyword>
<feature type="region of interest" description="Disordered" evidence="1">
    <location>
        <begin position="278"/>
        <end position="303"/>
    </location>
</feature>
<gene>
    <name evidence="2" type="ORF">AALO_G00045060</name>
</gene>
<dbReference type="PANTHER" id="PTHR10226:SF3">
    <property type="entry name" value="A-KINASE ANCHOR PROTEIN 11"/>
    <property type="match status" value="1"/>
</dbReference>
<accession>A0AAV6HAY2</accession>
<dbReference type="GO" id="GO:0008104">
    <property type="term" value="P:intracellular protein localization"/>
    <property type="evidence" value="ECO:0007669"/>
    <property type="project" value="TreeGrafter"/>
</dbReference>
<feature type="region of interest" description="Disordered" evidence="1">
    <location>
        <begin position="964"/>
        <end position="988"/>
    </location>
</feature>
<dbReference type="EMBL" id="JADWDJ010000003">
    <property type="protein sequence ID" value="KAG5283704.1"/>
    <property type="molecule type" value="Genomic_DNA"/>
</dbReference>
<feature type="compositionally biased region" description="Basic and acidic residues" evidence="1">
    <location>
        <begin position="1656"/>
        <end position="1675"/>
    </location>
</feature>
<protein>
    <recommendedName>
        <fullName evidence="4">A-kinase anchor protein 11</fullName>
    </recommendedName>
</protein>
<evidence type="ECO:0000313" key="2">
    <source>
        <dbReference type="EMBL" id="KAG5283704.1"/>
    </source>
</evidence>
<name>A0AAV6HAY2_9TELE</name>
<comment type="caution">
    <text evidence="2">The sequence shown here is derived from an EMBL/GenBank/DDBJ whole genome shotgun (WGS) entry which is preliminary data.</text>
</comment>
<reference evidence="2" key="1">
    <citation type="submission" date="2020-10" db="EMBL/GenBank/DDBJ databases">
        <title>Chromosome-scale genome assembly of the Allis shad, Alosa alosa.</title>
        <authorList>
            <person name="Margot Z."/>
            <person name="Christophe K."/>
            <person name="Cabau C."/>
            <person name="Louis A."/>
            <person name="Berthelot C."/>
            <person name="Parey E."/>
            <person name="Roest Crollius H."/>
            <person name="Montfort J."/>
            <person name="Robinson-Rechavi M."/>
            <person name="Bucao C."/>
            <person name="Bouchez O."/>
            <person name="Gislard M."/>
            <person name="Lluch J."/>
            <person name="Milhes M."/>
            <person name="Lampietro C."/>
            <person name="Lopez Roques C."/>
            <person name="Donnadieu C."/>
            <person name="Braasch I."/>
            <person name="Desvignes T."/>
            <person name="Postlethwait J."/>
            <person name="Bobe J."/>
            <person name="Guiguen Y."/>
        </authorList>
    </citation>
    <scope>NUCLEOTIDE SEQUENCE</scope>
    <source>
        <strain evidence="2">M-15738</strain>
        <tissue evidence="2">Blood</tissue>
    </source>
</reference>
<dbReference type="GO" id="GO:0005737">
    <property type="term" value="C:cytoplasm"/>
    <property type="evidence" value="ECO:0007669"/>
    <property type="project" value="TreeGrafter"/>
</dbReference>
<feature type="region of interest" description="Disordered" evidence="1">
    <location>
        <begin position="366"/>
        <end position="430"/>
    </location>
</feature>
<sequence length="1789" mass="197040">MDAYARIKGIPLKSRATIRKENMRENAAVCMKTLLKNRRELCSVLLELQNIRSTQYLSEIHFVCLPGHTEGDDLTTRVLPCGPTDVAELLRSLHVHSLKNEEVLLLKDSKKLLERKDSLSQTGLSKAICIFRHSHASQINVTTLLGLLTRYTAGIRYALELQSLQRGMSESGQAEDDDTNHSVSSIEEDFVTAFEHLEEEENGDCSFSASYNQGNQRDVASQTVSRYCKDMAGSHIIVGTSSKKSSRKQKYTTEGPISVQLGSTSTCFSRIESPYSLPLSDIPPKDQDISHSLTESDESDCSSPSPIIFLDEVDYQRSLKAKLEIPNIPVLKDGVEDSDSEVSEFFDSFDQFEDLDLILQSSIKVPKGQNTSGQSQTKTLSEETDSKYVSRGHSTMNPHKFDHSVLPDNIRKPTPLRPGSPYGVHSDVSDSPRLVRKSCDESGSLFSPICSSAFSPLGEGGTLEYFWKLDGDISELRKPHDLCSLYKTYSDFASSLSKEILGSVCGYSSPVDINMNKNLSCVCHKEFKSISGHLMKLADIQETVTVSQSQKKYQSLKDGIQRFATDLVEISLGSAFRDIQKGVSSCTTTLCHLAARLTSSVFQMAFHEIGMRRAYVLKERAINGLASFLVGEAVSGALGEFLSLKSQIFSNTVTKFAADLAEELVFEGIMEVCQFSHASSPLTPKVYSFEHEEEVVSSYATDLSESVLQEAFIELSQADMAFTTQAAISVSVDNICHVSSEIKSKTACYTASCNPALRGSLQPYDPVQDDCMMQKALFCVSGMASCVSVPVAGKAISHLQSLEETADSNAGFQRESMAVPLDDSISGRASFSNLSGTMVDKIVSEAFDLMTSPKVKKKVEDCADFLSKSMGSHLSSGQGENQTLNSKLHDASIQSSECNLLTLSVSKTESKETSDLLTKHHSPVSQEASEIDGVLTKDTLDVPTFEISTGGEKVSVEEITHAPDQKCGADTGAPSNPQQPLENYNERKSKHFSKRFKGKFTKEYSPLTPPSTSHYSPSGQKKGSSDFHMADFMSTRSLSEGACHNEMEEDVLEEGYNSGIVNRAETEHDVSFDDKMMENGALLYAGRLAYHIVSMATEMDSMGLDVLYNRDTERKDVVSHSAKFSEQTLNVLWMYAGEIAGEVMSDVKKMMITNHSHHKGIQRDTSRLSQSHESDCKTVKLSDLGDQWFSDCLPSVLNAPSSSTSRMTTEYPSCESASDEYAGYLIKVLKKEGGSRELILDHYASQLAYRSIKAGLTHAAHKLKPKSPSRLYSLRHLHCSSSHNVCRMSASQTIPARGVVGKACSLSGAAQPLCHEGQDNKNEYMEYVHFAESLAYSITCDVTRKLRVSSVRLPKSLTDSCLYKKTKLEDMAENFMKSTFSCSILPNAEKKRQYHSTGNLNDGSYNSGIMQVIEHYAQKIVDDTLEMTLGTVAQKAAGGKTLEKLPCSKRRWDAKARATSTFQVCHYCQVSDCLCYGKSVRHHYHGLQKRGGQCPDAASGHDIPKIHIHLDKRAMFAEEMVSTAIAKAKKELSSASLNADSGIGHDGASFAESLTTEIMTSALSNVCQTINLSMSGKEGINTIESTISQQLSLSVGDDSLGSWSNLSFEDDHPDESSSFFHLSDSNGNSSSWSSLGLEGEVYEEHLSFSPSDSDYTEEKELEAKEETNGTSRAERVHAQGERALLVINTELREPGLDPQLRTLLQWIAASIAEQPVLQLGHQNSRELQQLPEVMQKVRERQWRIGELLQALLSHILSMNTKWCFLSRKPHSLGQNEVTAIPFLRGDVSI</sequence>
<evidence type="ECO:0000313" key="3">
    <source>
        <dbReference type="Proteomes" id="UP000823561"/>
    </source>
</evidence>
<dbReference type="InterPro" id="IPR008382">
    <property type="entry name" value="SPHK1-interactor_AKAP_110"/>
</dbReference>
<evidence type="ECO:0000256" key="1">
    <source>
        <dbReference type="SAM" id="MobiDB-lite"/>
    </source>
</evidence>
<feature type="compositionally biased region" description="Polar residues" evidence="1">
    <location>
        <begin position="1010"/>
        <end position="1022"/>
    </location>
</feature>
<dbReference type="GO" id="GO:0051018">
    <property type="term" value="F:protein kinase A binding"/>
    <property type="evidence" value="ECO:0007669"/>
    <property type="project" value="TreeGrafter"/>
</dbReference>
<dbReference type="Proteomes" id="UP000823561">
    <property type="component" value="Chromosome 3"/>
</dbReference>
<evidence type="ECO:0008006" key="4">
    <source>
        <dbReference type="Google" id="ProtNLM"/>
    </source>
</evidence>
<proteinExistence type="predicted"/>
<feature type="compositionally biased region" description="Polar residues" evidence="1">
    <location>
        <begin position="366"/>
        <end position="379"/>
    </location>
</feature>